<evidence type="ECO:0008006" key="4">
    <source>
        <dbReference type="Google" id="ProtNLM"/>
    </source>
</evidence>
<accession>A0A251WXR1</accession>
<evidence type="ECO:0000313" key="3">
    <source>
        <dbReference type="Proteomes" id="UP000194664"/>
    </source>
</evidence>
<keyword evidence="3" id="KW-1185">Reference proteome</keyword>
<dbReference type="OrthoDB" id="7865446at2"/>
<dbReference type="AlphaFoldDB" id="A0A251WXR1"/>
<proteinExistence type="predicted"/>
<keyword evidence="1" id="KW-0472">Membrane</keyword>
<dbReference type="Proteomes" id="UP000194664">
    <property type="component" value="Unassembled WGS sequence"/>
</dbReference>
<evidence type="ECO:0000256" key="1">
    <source>
        <dbReference type="SAM" id="Phobius"/>
    </source>
</evidence>
<feature type="transmembrane region" description="Helical" evidence="1">
    <location>
        <begin position="7"/>
        <end position="28"/>
    </location>
</feature>
<dbReference type="EMBL" id="MSPP01000003">
    <property type="protein sequence ID" value="OUD09280.1"/>
    <property type="molecule type" value="Genomic_DNA"/>
</dbReference>
<name>A0A251WXR1_9RHOB</name>
<evidence type="ECO:0000313" key="2">
    <source>
        <dbReference type="EMBL" id="OUD09280.1"/>
    </source>
</evidence>
<keyword evidence="1" id="KW-0812">Transmembrane</keyword>
<dbReference type="RefSeq" id="WP_086451850.1">
    <property type="nucleotide sequence ID" value="NZ_MSPP01000003.1"/>
</dbReference>
<feature type="transmembrane region" description="Helical" evidence="1">
    <location>
        <begin position="95"/>
        <end position="113"/>
    </location>
</feature>
<gene>
    <name evidence="2" type="ORF">BVC71_11325</name>
</gene>
<organism evidence="2 3">
    <name type="scientific">Marivivens niveibacter</name>
    <dbReference type="NCBI Taxonomy" id="1930667"/>
    <lineage>
        <taxon>Bacteria</taxon>
        <taxon>Pseudomonadati</taxon>
        <taxon>Pseudomonadota</taxon>
        <taxon>Alphaproteobacteria</taxon>
        <taxon>Rhodobacterales</taxon>
        <taxon>Paracoccaceae</taxon>
        <taxon>Marivivens group</taxon>
        <taxon>Marivivens</taxon>
    </lineage>
</organism>
<comment type="caution">
    <text evidence="2">The sequence shown here is derived from an EMBL/GenBank/DDBJ whole genome shotgun (WGS) entry which is preliminary data.</text>
</comment>
<protein>
    <recommendedName>
        <fullName evidence="4">DUF4064 domain-containing protein</fullName>
    </recommendedName>
</protein>
<sequence>MRNAAKTLGIIGGIIGMIVGFFSFGYITLTENHREVAEFFGAVTNPEFIKIASFLGPILAIAGGAMAVHRALVGGILMLVSAGMMYAAFGFGFATMFPIGMVGLAGVLALAAGKPDEEKAHF</sequence>
<keyword evidence="1" id="KW-1133">Transmembrane helix</keyword>
<reference evidence="2 3" key="1">
    <citation type="submission" date="2016-12" db="EMBL/GenBank/DDBJ databases">
        <title>The draft genome sequence of HSLHS2.</title>
        <authorList>
            <person name="Hu D."/>
            <person name="Wang L."/>
            <person name="Shao Z."/>
        </authorList>
    </citation>
    <scope>NUCLEOTIDE SEQUENCE [LARGE SCALE GENOMIC DNA]</scope>
    <source>
        <strain evidence="2">MCCC 1A06712</strain>
    </source>
</reference>